<dbReference type="GO" id="GO:0003700">
    <property type="term" value="F:DNA-binding transcription factor activity"/>
    <property type="evidence" value="ECO:0007669"/>
    <property type="project" value="TreeGrafter"/>
</dbReference>
<dbReference type="InterPro" id="IPR010982">
    <property type="entry name" value="Lambda_DNA-bd_dom_sf"/>
</dbReference>
<dbReference type="GO" id="GO:0003677">
    <property type="term" value="F:DNA binding"/>
    <property type="evidence" value="ECO:0007669"/>
    <property type="project" value="UniProtKB-KW"/>
</dbReference>
<evidence type="ECO:0000313" key="5">
    <source>
        <dbReference type="EMBL" id="SHI19356.1"/>
    </source>
</evidence>
<dbReference type="PROSITE" id="PS50943">
    <property type="entry name" value="HTH_CROC1"/>
    <property type="match status" value="1"/>
</dbReference>
<dbReference type="InterPro" id="IPR050807">
    <property type="entry name" value="TransReg_Diox_bact_type"/>
</dbReference>
<dbReference type="Pfam" id="PF01381">
    <property type="entry name" value="HTH_3"/>
    <property type="match status" value="1"/>
</dbReference>
<dbReference type="PANTHER" id="PTHR46797:SF23">
    <property type="entry name" value="HTH-TYPE TRANSCRIPTIONAL REGULATOR SUTR"/>
    <property type="match status" value="1"/>
</dbReference>
<dbReference type="GO" id="GO:0005829">
    <property type="term" value="C:cytosol"/>
    <property type="evidence" value="ECO:0007669"/>
    <property type="project" value="TreeGrafter"/>
</dbReference>
<dbReference type="OrthoDB" id="1629646at2"/>
<keyword evidence="1" id="KW-0805">Transcription regulation</keyword>
<organism evidence="5 6">
    <name type="scientific">Desulfosporosinus lacus DSM 15449</name>
    <dbReference type="NCBI Taxonomy" id="1121420"/>
    <lineage>
        <taxon>Bacteria</taxon>
        <taxon>Bacillati</taxon>
        <taxon>Bacillota</taxon>
        <taxon>Clostridia</taxon>
        <taxon>Eubacteriales</taxon>
        <taxon>Desulfitobacteriaceae</taxon>
        <taxon>Desulfosporosinus</taxon>
    </lineage>
</organism>
<proteinExistence type="predicted"/>
<keyword evidence="3" id="KW-0804">Transcription</keyword>
<dbReference type="EMBL" id="FQXJ01000010">
    <property type="protein sequence ID" value="SHI19356.1"/>
    <property type="molecule type" value="Genomic_DNA"/>
</dbReference>
<dbReference type="STRING" id="1121420.SAMN02746098_02942"/>
<protein>
    <submittedName>
        <fullName evidence="5">Helix-turn-helix</fullName>
    </submittedName>
</protein>
<reference evidence="6" key="1">
    <citation type="submission" date="2016-11" db="EMBL/GenBank/DDBJ databases">
        <authorList>
            <person name="Varghese N."/>
            <person name="Submissions S."/>
        </authorList>
    </citation>
    <scope>NUCLEOTIDE SEQUENCE [LARGE SCALE GENOMIC DNA]</scope>
    <source>
        <strain evidence="6">DSM 15449</strain>
    </source>
</reference>
<evidence type="ECO:0000256" key="3">
    <source>
        <dbReference type="ARBA" id="ARBA00023163"/>
    </source>
</evidence>
<evidence type="ECO:0000259" key="4">
    <source>
        <dbReference type="PROSITE" id="PS50943"/>
    </source>
</evidence>
<dbReference type="AlphaFoldDB" id="A0A1M5Z515"/>
<feature type="domain" description="HTH cro/C1-type" evidence="4">
    <location>
        <begin position="25"/>
        <end position="80"/>
    </location>
</feature>
<dbReference type="InterPro" id="IPR001387">
    <property type="entry name" value="Cro/C1-type_HTH"/>
</dbReference>
<keyword evidence="2" id="KW-0238">DNA-binding</keyword>
<gene>
    <name evidence="5" type="ORF">SAMN02746098_02942</name>
</gene>
<dbReference type="SUPFAM" id="SSF47413">
    <property type="entry name" value="lambda repressor-like DNA-binding domains"/>
    <property type="match status" value="1"/>
</dbReference>
<dbReference type="PANTHER" id="PTHR46797">
    <property type="entry name" value="HTH-TYPE TRANSCRIPTIONAL REGULATOR"/>
    <property type="match status" value="1"/>
</dbReference>
<accession>A0A1M5Z515</accession>
<name>A0A1M5Z515_9FIRM</name>
<evidence type="ECO:0000256" key="1">
    <source>
        <dbReference type="ARBA" id="ARBA00023015"/>
    </source>
</evidence>
<evidence type="ECO:0000256" key="2">
    <source>
        <dbReference type="ARBA" id="ARBA00023125"/>
    </source>
</evidence>
<sequence>MPPKSSNSSYSKEEQQFLKNIGFKIQFLRKQRGISQSELAESSGLSDTTISHLESTSAYGISMIALYRIAKALDVDPSQLLTFR</sequence>
<keyword evidence="6" id="KW-1185">Reference proteome</keyword>
<dbReference type="SMART" id="SM00530">
    <property type="entry name" value="HTH_XRE"/>
    <property type="match status" value="1"/>
</dbReference>
<evidence type="ECO:0000313" key="6">
    <source>
        <dbReference type="Proteomes" id="UP000183954"/>
    </source>
</evidence>
<dbReference type="CDD" id="cd00093">
    <property type="entry name" value="HTH_XRE"/>
    <property type="match status" value="1"/>
</dbReference>
<dbReference type="Gene3D" id="1.10.260.40">
    <property type="entry name" value="lambda repressor-like DNA-binding domains"/>
    <property type="match status" value="1"/>
</dbReference>
<dbReference type="RefSeq" id="WP_073030481.1">
    <property type="nucleotide sequence ID" value="NZ_FQXJ01000010.1"/>
</dbReference>
<dbReference type="Proteomes" id="UP000183954">
    <property type="component" value="Unassembled WGS sequence"/>
</dbReference>